<evidence type="ECO:0000313" key="4">
    <source>
        <dbReference type="EMBL" id="KAG9241600.1"/>
    </source>
</evidence>
<dbReference type="PANTHER" id="PTHR28256:SF1">
    <property type="entry name" value="RIBONUCLEASES P_MRP PROTEIN SUBUNIT POP7"/>
    <property type="match status" value="1"/>
</dbReference>
<name>A0A9P7YXL7_9HELO</name>
<dbReference type="InterPro" id="IPR014612">
    <property type="entry name" value="Pop7/Rpp20"/>
</dbReference>
<feature type="non-terminal residue" evidence="4">
    <location>
        <position position="1"/>
    </location>
</feature>
<dbReference type="Proteomes" id="UP000887226">
    <property type="component" value="Unassembled WGS sequence"/>
</dbReference>
<reference evidence="4" key="1">
    <citation type="journal article" date="2021" name="IMA Fungus">
        <title>Genomic characterization of three marine fungi, including Emericellopsis atlantica sp. nov. with signatures of a generalist lifestyle and marine biomass degradation.</title>
        <authorList>
            <person name="Hagestad O.C."/>
            <person name="Hou L."/>
            <person name="Andersen J.H."/>
            <person name="Hansen E.H."/>
            <person name="Altermark B."/>
            <person name="Li C."/>
            <person name="Kuhnert E."/>
            <person name="Cox R.J."/>
            <person name="Crous P.W."/>
            <person name="Spatafora J.W."/>
            <person name="Lail K."/>
            <person name="Amirebrahimi M."/>
            <person name="Lipzen A."/>
            <person name="Pangilinan J."/>
            <person name="Andreopoulos W."/>
            <person name="Hayes R.D."/>
            <person name="Ng V."/>
            <person name="Grigoriev I.V."/>
            <person name="Jackson S.A."/>
            <person name="Sutton T.D.S."/>
            <person name="Dobson A.D.W."/>
            <person name="Rama T."/>
        </authorList>
    </citation>
    <scope>NUCLEOTIDE SEQUENCE</scope>
    <source>
        <strain evidence="4">TRa3180A</strain>
    </source>
</reference>
<keyword evidence="3" id="KW-0539">Nucleus</keyword>
<dbReference type="InterPro" id="IPR020241">
    <property type="entry name" value="RNase_P/MRP_Pop7_fungi"/>
</dbReference>
<evidence type="ECO:0000313" key="5">
    <source>
        <dbReference type="Proteomes" id="UP000887226"/>
    </source>
</evidence>
<dbReference type="GO" id="GO:0000172">
    <property type="term" value="C:ribonuclease MRP complex"/>
    <property type="evidence" value="ECO:0007669"/>
    <property type="project" value="InterPro"/>
</dbReference>
<dbReference type="GO" id="GO:0006364">
    <property type="term" value="P:rRNA processing"/>
    <property type="evidence" value="ECO:0007669"/>
    <property type="project" value="TreeGrafter"/>
</dbReference>
<dbReference type="InterPro" id="IPR036882">
    <property type="entry name" value="Alba-like_dom_sf"/>
</dbReference>
<accession>A0A9P7YXL7</accession>
<protein>
    <submittedName>
        <fullName evidence="4">Rpp20 subunit of nuclear RNase MRP and P-domain-containing protein</fullName>
    </submittedName>
</protein>
<dbReference type="Gene3D" id="3.30.110.20">
    <property type="entry name" value="Alba-like domain"/>
    <property type="match status" value="1"/>
</dbReference>
<evidence type="ECO:0000256" key="3">
    <source>
        <dbReference type="ARBA" id="ARBA00023242"/>
    </source>
</evidence>
<dbReference type="AlphaFoldDB" id="A0A9P7YXL7"/>
<proteinExistence type="predicted"/>
<dbReference type="GO" id="GO:0034965">
    <property type="term" value="P:intronic box C/D snoRNA processing"/>
    <property type="evidence" value="ECO:0007669"/>
    <property type="project" value="TreeGrafter"/>
</dbReference>
<dbReference type="GO" id="GO:0003723">
    <property type="term" value="F:RNA binding"/>
    <property type="evidence" value="ECO:0007669"/>
    <property type="project" value="TreeGrafter"/>
</dbReference>
<dbReference type="PANTHER" id="PTHR28256">
    <property type="entry name" value="RIBONUCLEASES P/MRP PROTEIN SUBUNIT POP7"/>
    <property type="match status" value="1"/>
</dbReference>
<evidence type="ECO:0000256" key="2">
    <source>
        <dbReference type="ARBA" id="ARBA00022694"/>
    </source>
</evidence>
<dbReference type="GO" id="GO:0001682">
    <property type="term" value="P:tRNA 5'-leader removal"/>
    <property type="evidence" value="ECO:0007669"/>
    <property type="project" value="InterPro"/>
</dbReference>
<sequence>QKICKRPLLHAPIASPYTTSSISPKTLYISPSTPFASTIKRVRTLLSHIESRASGPISFSSKLGPQITAGIKARRDGSKEEVILKGTGRAIEKVLGIAVYWQGQADVVVRVRTGSVGAVDDVVENGNDEVETGESRVRRTSCLEVGISLR</sequence>
<dbReference type="GO" id="GO:0000171">
    <property type="term" value="F:ribonuclease MRP activity"/>
    <property type="evidence" value="ECO:0007669"/>
    <property type="project" value="TreeGrafter"/>
</dbReference>
<dbReference type="SUPFAM" id="SSF82704">
    <property type="entry name" value="AlbA-like"/>
    <property type="match status" value="1"/>
</dbReference>
<keyword evidence="2" id="KW-0819">tRNA processing</keyword>
<dbReference type="GO" id="GO:0005655">
    <property type="term" value="C:nucleolar ribonuclease P complex"/>
    <property type="evidence" value="ECO:0007669"/>
    <property type="project" value="InterPro"/>
</dbReference>
<comment type="subcellular location">
    <subcellularLocation>
        <location evidence="1">Nucleus</location>
    </subcellularLocation>
</comment>
<comment type="caution">
    <text evidence="4">The sequence shown here is derived from an EMBL/GenBank/DDBJ whole genome shotgun (WGS) entry which is preliminary data.</text>
</comment>
<dbReference type="Pfam" id="PF12328">
    <property type="entry name" value="Rpp20"/>
    <property type="match status" value="1"/>
</dbReference>
<dbReference type="GO" id="GO:0000294">
    <property type="term" value="P:nuclear-transcribed mRNA catabolic process, RNase MRP-dependent"/>
    <property type="evidence" value="ECO:0007669"/>
    <property type="project" value="TreeGrafter"/>
</dbReference>
<dbReference type="EMBL" id="MU254185">
    <property type="protein sequence ID" value="KAG9241600.1"/>
    <property type="molecule type" value="Genomic_DNA"/>
</dbReference>
<keyword evidence="5" id="KW-1185">Reference proteome</keyword>
<organism evidence="4 5">
    <name type="scientific">Calycina marina</name>
    <dbReference type="NCBI Taxonomy" id="1763456"/>
    <lineage>
        <taxon>Eukaryota</taxon>
        <taxon>Fungi</taxon>
        <taxon>Dikarya</taxon>
        <taxon>Ascomycota</taxon>
        <taxon>Pezizomycotina</taxon>
        <taxon>Leotiomycetes</taxon>
        <taxon>Helotiales</taxon>
        <taxon>Pezizellaceae</taxon>
        <taxon>Calycina</taxon>
    </lineage>
</organism>
<dbReference type="GO" id="GO:0004526">
    <property type="term" value="F:ribonuclease P activity"/>
    <property type="evidence" value="ECO:0007669"/>
    <property type="project" value="TreeGrafter"/>
</dbReference>
<dbReference type="OrthoDB" id="5416589at2759"/>
<evidence type="ECO:0000256" key="1">
    <source>
        <dbReference type="ARBA" id="ARBA00004123"/>
    </source>
</evidence>
<gene>
    <name evidence="4" type="ORF">BJ878DRAFT_427761</name>
</gene>